<evidence type="ECO:0000313" key="1">
    <source>
        <dbReference type="EMBL" id="SDA43995.1"/>
    </source>
</evidence>
<dbReference type="STRING" id="209880.SAMN02910343_00575"/>
<dbReference type="GeneID" id="87755614"/>
<sequence length="267" mass="28894">MKKERKNPVLSNGYTIGDVVNQDALNHLAHSAAVAAGLDKGLNTHIKRDSTGAVQSVSYNQVMNDGLTAHRDDYSLDKTPNYVISGGTLTYRVTPATATYTADSRTKIYGNAVLEPDVHYTGTWSFHGMGNLASVYEDSSARANVMTPTSFINDAAVMDTHANVRYDNGHVAAYKGAVSMSHDLYLNDYNVEYVNGDITVNPAVLTVTAGAGTRIYGESNSTIHYDPVTLTGFKNQDAGNIQINNQGNFSSMLREPLLLPLAQLLVR</sequence>
<dbReference type="AlphaFoldDB" id="A0A1G5VG11"/>
<dbReference type="RefSeq" id="WP_091363654.1">
    <property type="nucleotide sequence ID" value="NZ_FMXA01000006.1"/>
</dbReference>
<proteinExistence type="predicted"/>
<organism evidence="1 2">
    <name type="scientific">Allisonella histaminiformans</name>
    <dbReference type="NCBI Taxonomy" id="209880"/>
    <lineage>
        <taxon>Bacteria</taxon>
        <taxon>Bacillati</taxon>
        <taxon>Bacillota</taxon>
        <taxon>Negativicutes</taxon>
        <taxon>Veillonellales</taxon>
        <taxon>Veillonellaceae</taxon>
        <taxon>Allisonella</taxon>
    </lineage>
</organism>
<dbReference type="OrthoDB" id="9780658at2"/>
<name>A0A1G5VG11_9FIRM</name>
<evidence type="ECO:0000313" key="2">
    <source>
        <dbReference type="Proteomes" id="UP000199689"/>
    </source>
</evidence>
<accession>A0A1G5VG11</accession>
<keyword evidence="2" id="KW-1185">Reference proteome</keyword>
<protein>
    <submittedName>
        <fullName evidence="1">Uncharacterized protein</fullName>
    </submittedName>
</protein>
<dbReference type="Proteomes" id="UP000199689">
    <property type="component" value="Unassembled WGS sequence"/>
</dbReference>
<dbReference type="EMBL" id="FMXA01000006">
    <property type="protein sequence ID" value="SDA43995.1"/>
    <property type="molecule type" value="Genomic_DNA"/>
</dbReference>
<reference evidence="1 2" key="1">
    <citation type="submission" date="2016-10" db="EMBL/GenBank/DDBJ databases">
        <authorList>
            <person name="de Groot N.N."/>
        </authorList>
    </citation>
    <scope>NUCLEOTIDE SEQUENCE [LARGE SCALE GENOMIC DNA]</scope>
    <source>
        <strain evidence="1 2">DSM 15230</strain>
    </source>
</reference>
<gene>
    <name evidence="1" type="ORF">SAMN02910343_00575</name>
</gene>